<feature type="transmembrane region" description="Helical" evidence="8">
    <location>
        <begin position="209"/>
        <end position="229"/>
    </location>
</feature>
<evidence type="ECO:0000256" key="8">
    <source>
        <dbReference type="SAM" id="Phobius"/>
    </source>
</evidence>
<comment type="subcellular location">
    <subcellularLocation>
        <location evidence="1">Cell membrane</location>
        <topology evidence="1">Multi-pass membrane protein</topology>
    </subcellularLocation>
</comment>
<dbReference type="PANTHER" id="PTHR30472">
    <property type="entry name" value="FERRIC ENTEROBACTIN TRANSPORT SYSTEM PERMEASE PROTEIN"/>
    <property type="match status" value="1"/>
</dbReference>
<evidence type="ECO:0000256" key="5">
    <source>
        <dbReference type="ARBA" id="ARBA00022692"/>
    </source>
</evidence>
<dbReference type="Proteomes" id="UP000016498">
    <property type="component" value="Unassembled WGS sequence"/>
</dbReference>
<dbReference type="AlphaFoldDB" id="U1RB82"/>
<keyword evidence="6 8" id="KW-1133">Transmembrane helix</keyword>
<evidence type="ECO:0000256" key="3">
    <source>
        <dbReference type="ARBA" id="ARBA00022448"/>
    </source>
</evidence>
<evidence type="ECO:0000256" key="4">
    <source>
        <dbReference type="ARBA" id="ARBA00022475"/>
    </source>
</evidence>
<dbReference type="Pfam" id="PF01032">
    <property type="entry name" value="FecCD"/>
    <property type="match status" value="1"/>
</dbReference>
<proteinExistence type="inferred from homology"/>
<evidence type="ECO:0000256" key="2">
    <source>
        <dbReference type="ARBA" id="ARBA00007935"/>
    </source>
</evidence>
<dbReference type="SUPFAM" id="SSF81345">
    <property type="entry name" value="ABC transporter involved in vitamin B12 uptake, BtuC"/>
    <property type="match status" value="1"/>
</dbReference>
<accession>U1RB82</accession>
<name>U1RB82_9ACTO</name>
<dbReference type="CDD" id="cd06550">
    <property type="entry name" value="TM_ABC_iron-siderophores_like"/>
    <property type="match status" value="1"/>
</dbReference>
<evidence type="ECO:0000256" key="7">
    <source>
        <dbReference type="ARBA" id="ARBA00023136"/>
    </source>
</evidence>
<sequence>MPERVIREGTHPFRPRPRLSPLLRRPAVLLAAVILLALCILASLFVGSSRIPADQVAHYLLHPDASNVSYNINVLRVERTIIGVLVGAALAVSGAVMQAVTRNPLAEPGLLGVNAGASLGIVLGTAALGVLPVPGQLLLAAGGALVATALVQVIGMIGGSTSSPVRLVLIGVAFSAFAGAVIRGVVLTMPNLFRTFIDWEVGSLTRADIPLSAMTLLVALGTGAALLLAGALDNIALGDDVAAALGTRVGLVRGLSLAVITLLCATATTVAGPIGFVGLMAPLTASWLMGPHRGWIVALCALGGPVVVLAADVLGRVLARPGEMQVGLLTAFVGSPVLLLMVLRMKDRAS</sequence>
<feature type="transmembrane region" description="Helical" evidence="8">
    <location>
        <begin position="137"/>
        <end position="155"/>
    </location>
</feature>
<feature type="transmembrane region" description="Helical" evidence="8">
    <location>
        <begin position="77"/>
        <end position="97"/>
    </location>
</feature>
<dbReference type="GO" id="GO:0033214">
    <property type="term" value="P:siderophore-iron import into cell"/>
    <property type="evidence" value="ECO:0007669"/>
    <property type="project" value="TreeGrafter"/>
</dbReference>
<feature type="transmembrane region" description="Helical" evidence="8">
    <location>
        <begin position="294"/>
        <end position="314"/>
    </location>
</feature>
<comment type="caution">
    <text evidence="9">The sequence shown here is derived from an EMBL/GenBank/DDBJ whole genome shotgun (WGS) entry which is preliminary data.</text>
</comment>
<feature type="transmembrane region" description="Helical" evidence="8">
    <location>
        <begin position="250"/>
        <end position="274"/>
    </location>
</feature>
<dbReference type="EMBL" id="AWSD01000362">
    <property type="protein sequence ID" value="ERH15777.1"/>
    <property type="molecule type" value="Genomic_DNA"/>
</dbReference>
<keyword evidence="7 8" id="KW-0472">Membrane</keyword>
<feature type="transmembrane region" description="Helical" evidence="8">
    <location>
        <begin position="109"/>
        <end position="131"/>
    </location>
</feature>
<dbReference type="RefSeq" id="WP_021607599.1">
    <property type="nucleotide sequence ID" value="NZ_KE951810.1"/>
</dbReference>
<keyword evidence="5 8" id="KW-0812">Transmembrane</keyword>
<dbReference type="InterPro" id="IPR037294">
    <property type="entry name" value="ABC_BtuC-like"/>
</dbReference>
<organism evidence="9 10">
    <name type="scientific">Actinomyces johnsonii F0510</name>
    <dbReference type="NCBI Taxonomy" id="1227262"/>
    <lineage>
        <taxon>Bacteria</taxon>
        <taxon>Bacillati</taxon>
        <taxon>Actinomycetota</taxon>
        <taxon>Actinomycetes</taxon>
        <taxon>Actinomycetales</taxon>
        <taxon>Actinomycetaceae</taxon>
        <taxon>Actinomyces</taxon>
    </lineage>
</organism>
<dbReference type="PATRIC" id="fig|1227262.3.peg.2418"/>
<dbReference type="GO" id="GO:0022857">
    <property type="term" value="F:transmembrane transporter activity"/>
    <property type="evidence" value="ECO:0007669"/>
    <property type="project" value="InterPro"/>
</dbReference>
<dbReference type="Gene3D" id="1.10.3470.10">
    <property type="entry name" value="ABC transporter involved in vitamin B12 uptake, BtuC"/>
    <property type="match status" value="1"/>
</dbReference>
<evidence type="ECO:0000256" key="1">
    <source>
        <dbReference type="ARBA" id="ARBA00004651"/>
    </source>
</evidence>
<evidence type="ECO:0000256" key="6">
    <source>
        <dbReference type="ARBA" id="ARBA00022989"/>
    </source>
</evidence>
<evidence type="ECO:0000313" key="9">
    <source>
        <dbReference type="EMBL" id="ERH15777.1"/>
    </source>
</evidence>
<dbReference type="GO" id="GO:0005886">
    <property type="term" value="C:plasma membrane"/>
    <property type="evidence" value="ECO:0007669"/>
    <property type="project" value="UniProtKB-SubCell"/>
</dbReference>
<comment type="similarity">
    <text evidence="2">Belongs to the binding-protein-dependent transport system permease family. FecCD subfamily.</text>
</comment>
<feature type="transmembrane region" description="Helical" evidence="8">
    <location>
        <begin position="167"/>
        <end position="189"/>
    </location>
</feature>
<reference evidence="9 10" key="1">
    <citation type="submission" date="2013-06" db="EMBL/GenBank/DDBJ databases">
        <authorList>
            <person name="Weinstock G."/>
            <person name="Sodergren E."/>
            <person name="Lobos E.A."/>
            <person name="Fulton L."/>
            <person name="Fulton R."/>
            <person name="Courtney L."/>
            <person name="Fronick C."/>
            <person name="O'Laughlin M."/>
            <person name="Godfrey J."/>
            <person name="Wilson R.M."/>
            <person name="Miner T."/>
            <person name="Farmer C."/>
            <person name="Delehaunty K."/>
            <person name="Cordes M."/>
            <person name="Minx P."/>
            <person name="Tomlinson C."/>
            <person name="Chen J."/>
            <person name="Wollam A."/>
            <person name="Pepin K.H."/>
            <person name="Bhonagiri V."/>
            <person name="Zhang X."/>
            <person name="Warren W."/>
            <person name="Mitreva M."/>
            <person name="Mardis E.R."/>
            <person name="Wilson R.K."/>
        </authorList>
    </citation>
    <scope>NUCLEOTIDE SEQUENCE [LARGE SCALE GENOMIC DNA]</scope>
    <source>
        <strain evidence="9 10">F0510</strain>
    </source>
</reference>
<keyword evidence="4" id="KW-1003">Cell membrane</keyword>
<dbReference type="HOGENOM" id="CLU_013016_1_0_11"/>
<evidence type="ECO:0000313" key="10">
    <source>
        <dbReference type="Proteomes" id="UP000016498"/>
    </source>
</evidence>
<dbReference type="PANTHER" id="PTHR30472:SF1">
    <property type="entry name" value="FE(3+) DICITRATE TRANSPORT SYSTEM PERMEASE PROTEIN FECC-RELATED"/>
    <property type="match status" value="1"/>
</dbReference>
<protein>
    <submittedName>
        <fullName evidence="9">Putative ferric enterobactin transport system permease protein FepD</fullName>
    </submittedName>
</protein>
<keyword evidence="3" id="KW-0813">Transport</keyword>
<gene>
    <name evidence="9" type="ORF">HMPREF1549_02974</name>
</gene>
<dbReference type="InterPro" id="IPR000522">
    <property type="entry name" value="ABC_transptr_permease_BtuC"/>
</dbReference>
<feature type="transmembrane region" description="Helical" evidence="8">
    <location>
        <begin position="326"/>
        <end position="345"/>
    </location>
</feature>